<evidence type="ECO:0000313" key="3">
    <source>
        <dbReference type="Proteomes" id="UP000566819"/>
    </source>
</evidence>
<organism evidence="2 3">
    <name type="scientific">Cudoniella acicularis</name>
    <dbReference type="NCBI Taxonomy" id="354080"/>
    <lineage>
        <taxon>Eukaryota</taxon>
        <taxon>Fungi</taxon>
        <taxon>Dikarya</taxon>
        <taxon>Ascomycota</taxon>
        <taxon>Pezizomycotina</taxon>
        <taxon>Leotiomycetes</taxon>
        <taxon>Helotiales</taxon>
        <taxon>Tricladiaceae</taxon>
        <taxon>Cudoniella</taxon>
    </lineage>
</organism>
<name>A0A8H4RJX1_9HELO</name>
<dbReference type="AlphaFoldDB" id="A0A8H4RJX1"/>
<feature type="compositionally biased region" description="Low complexity" evidence="1">
    <location>
        <begin position="26"/>
        <end position="57"/>
    </location>
</feature>
<dbReference type="EMBL" id="JAAMPI010000666">
    <property type="protein sequence ID" value="KAF4629512.1"/>
    <property type="molecule type" value="Genomic_DNA"/>
</dbReference>
<sequence>MPPKRKAMADTSGNNSHTTERNAKVSKTTSSSLSSNYTAPKTRATTRTKSSSTGGRANNKKSKQKQEQVYKYCNANTLSQKKPTYENLQWPNIADFVGDEEQDIPQDGQLMDEFWCNRVSDLGFPVSKEGIRVLDKLAREQGKRDQDQRGMCVYNDWNGWGMSELMENFLKDFNKDIFKKNVSPFKKWTYIEGLACFLKTADLMEWMGNEDGERTSEIGSMLGLMLLTSYSMLSEHSLFKSSSPSSSIKNIGIITLLLLEFLIGPATDLDCGWGCEVVRLCDEAGIELDNELRKQVDFTEENLVEMREDYRKKKTGCGVDLAADYGSDGYKAFAEMGNDWSPEDDVDEEGEGKMWLRWDWELEFKEFWSNHRGGDNYDLSKWSKSEREEYTLGTKAFKKRISLF</sequence>
<gene>
    <name evidence="2" type="ORF">G7Y89_g8636</name>
</gene>
<protein>
    <submittedName>
        <fullName evidence="2">Uncharacterized protein</fullName>
    </submittedName>
</protein>
<dbReference type="Proteomes" id="UP000566819">
    <property type="component" value="Unassembled WGS sequence"/>
</dbReference>
<feature type="region of interest" description="Disordered" evidence="1">
    <location>
        <begin position="1"/>
        <end position="67"/>
    </location>
</feature>
<evidence type="ECO:0000313" key="2">
    <source>
        <dbReference type="EMBL" id="KAF4629512.1"/>
    </source>
</evidence>
<proteinExistence type="predicted"/>
<accession>A0A8H4RJX1</accession>
<dbReference type="OrthoDB" id="10037289at2759"/>
<keyword evidence="3" id="KW-1185">Reference proteome</keyword>
<evidence type="ECO:0000256" key="1">
    <source>
        <dbReference type="SAM" id="MobiDB-lite"/>
    </source>
</evidence>
<reference evidence="2 3" key="1">
    <citation type="submission" date="2020-03" db="EMBL/GenBank/DDBJ databases">
        <title>Draft Genome Sequence of Cudoniella acicularis.</title>
        <authorList>
            <person name="Buettner E."/>
            <person name="Kellner H."/>
        </authorList>
    </citation>
    <scope>NUCLEOTIDE SEQUENCE [LARGE SCALE GENOMIC DNA]</scope>
    <source>
        <strain evidence="2 3">DSM 108380</strain>
    </source>
</reference>
<comment type="caution">
    <text evidence="2">The sequence shown here is derived from an EMBL/GenBank/DDBJ whole genome shotgun (WGS) entry which is preliminary data.</text>
</comment>